<dbReference type="AlphaFoldDB" id="A0A448WRC3"/>
<dbReference type="Gene3D" id="3.40.50.300">
    <property type="entry name" value="P-loop containing nucleotide triphosphate hydrolases"/>
    <property type="match status" value="1"/>
</dbReference>
<name>A0A448WRC3_9PLAT</name>
<dbReference type="InterPro" id="IPR027417">
    <property type="entry name" value="P-loop_NTPase"/>
</dbReference>
<proteinExistence type="predicted"/>
<sequence length="99" mass="10885">MLSPLPSPSLLVLSGNPDDADSCVEYFRYQFSVIRPDESNQQTGISGAIGGDASSASGMRARHFYSHVICALDVDEVRVHLRECLKRIVDANLKKHVIL</sequence>
<evidence type="ECO:0000313" key="1">
    <source>
        <dbReference type="EMBL" id="VEL18257.1"/>
    </source>
</evidence>
<accession>A0A448WRC3</accession>
<dbReference type="OrthoDB" id="5817230at2759"/>
<comment type="caution">
    <text evidence="1">The sequence shown here is derived from an EMBL/GenBank/DDBJ whole genome shotgun (WGS) entry which is preliminary data.</text>
</comment>
<keyword evidence="2" id="KW-1185">Reference proteome</keyword>
<dbReference type="EMBL" id="CAAALY010036189">
    <property type="protein sequence ID" value="VEL18257.1"/>
    <property type="molecule type" value="Genomic_DNA"/>
</dbReference>
<organism evidence="1 2">
    <name type="scientific">Protopolystoma xenopodis</name>
    <dbReference type="NCBI Taxonomy" id="117903"/>
    <lineage>
        <taxon>Eukaryota</taxon>
        <taxon>Metazoa</taxon>
        <taxon>Spiralia</taxon>
        <taxon>Lophotrochozoa</taxon>
        <taxon>Platyhelminthes</taxon>
        <taxon>Monogenea</taxon>
        <taxon>Polyopisthocotylea</taxon>
        <taxon>Polystomatidea</taxon>
        <taxon>Polystomatidae</taxon>
        <taxon>Protopolystoma</taxon>
    </lineage>
</organism>
<reference evidence="1" key="1">
    <citation type="submission" date="2018-11" db="EMBL/GenBank/DDBJ databases">
        <authorList>
            <consortium name="Pathogen Informatics"/>
        </authorList>
    </citation>
    <scope>NUCLEOTIDE SEQUENCE</scope>
</reference>
<dbReference type="Proteomes" id="UP000784294">
    <property type="component" value="Unassembled WGS sequence"/>
</dbReference>
<gene>
    <name evidence="1" type="ORF">PXEA_LOCUS11697</name>
</gene>
<protein>
    <submittedName>
        <fullName evidence="1">Uncharacterized protein</fullName>
    </submittedName>
</protein>
<evidence type="ECO:0000313" key="2">
    <source>
        <dbReference type="Proteomes" id="UP000784294"/>
    </source>
</evidence>